<evidence type="ECO:0000313" key="7">
    <source>
        <dbReference type="Proteomes" id="UP000265520"/>
    </source>
</evidence>
<dbReference type="InterPro" id="IPR001841">
    <property type="entry name" value="Znf_RING"/>
</dbReference>
<sequence>DLSQNRGATVESINSLPVYKFKVKNNENGVDQNINTALEECGILAAGTEKERILSGKDAVCCICLAKYADNDELRELPCSHVFHVRCVDKWLKINASCPLCKSEVGASN</sequence>
<dbReference type="FunFam" id="3.30.40.10:FF:000348">
    <property type="entry name" value="E3 ubiquitin-protein ligase"/>
    <property type="match status" value="1"/>
</dbReference>
<dbReference type="SMART" id="SM00184">
    <property type="entry name" value="RING"/>
    <property type="match status" value="1"/>
</dbReference>
<dbReference type="Pfam" id="PF13639">
    <property type="entry name" value="zf-RING_2"/>
    <property type="match status" value="1"/>
</dbReference>
<name>A0A392NHT7_9FABA</name>
<evidence type="ECO:0000256" key="1">
    <source>
        <dbReference type="ARBA" id="ARBA00022723"/>
    </source>
</evidence>
<evidence type="ECO:0000256" key="4">
    <source>
        <dbReference type="PROSITE-ProRule" id="PRU00175"/>
    </source>
</evidence>
<dbReference type="AlphaFoldDB" id="A0A392NHT7"/>
<proteinExistence type="predicted"/>
<dbReference type="SUPFAM" id="SSF57850">
    <property type="entry name" value="RING/U-box"/>
    <property type="match status" value="1"/>
</dbReference>
<keyword evidence="1" id="KW-0479">Metal-binding</keyword>
<comment type="caution">
    <text evidence="6">The sequence shown here is derived from an EMBL/GenBank/DDBJ whole genome shotgun (WGS) entry which is preliminary data.</text>
</comment>
<keyword evidence="2 4" id="KW-0863">Zinc-finger</keyword>
<protein>
    <submittedName>
        <fullName evidence="6">E3 ubiquitin-protein ligase</fullName>
    </submittedName>
</protein>
<evidence type="ECO:0000256" key="3">
    <source>
        <dbReference type="ARBA" id="ARBA00022833"/>
    </source>
</evidence>
<dbReference type="SMART" id="SM00744">
    <property type="entry name" value="RINGv"/>
    <property type="match status" value="1"/>
</dbReference>
<evidence type="ECO:0000313" key="6">
    <source>
        <dbReference type="EMBL" id="MCH99352.1"/>
    </source>
</evidence>
<dbReference type="InterPro" id="IPR011016">
    <property type="entry name" value="Znf_RING-CH"/>
</dbReference>
<dbReference type="PANTHER" id="PTHR46225">
    <property type="entry name" value="C3H4 TYPE ZINC FINGER PROTEIN"/>
    <property type="match status" value="1"/>
</dbReference>
<dbReference type="EMBL" id="LXQA010040082">
    <property type="protein sequence ID" value="MCH99352.1"/>
    <property type="molecule type" value="Genomic_DNA"/>
</dbReference>
<feature type="non-terminal residue" evidence="6">
    <location>
        <position position="1"/>
    </location>
</feature>
<reference evidence="6 7" key="1">
    <citation type="journal article" date="2018" name="Front. Plant Sci.">
        <title>Red Clover (Trifolium pratense) and Zigzag Clover (T. medium) - A Picture of Genomic Similarities and Differences.</title>
        <authorList>
            <person name="Dluhosova J."/>
            <person name="Istvanek J."/>
            <person name="Nedelnik J."/>
            <person name="Repkova J."/>
        </authorList>
    </citation>
    <scope>NUCLEOTIDE SEQUENCE [LARGE SCALE GENOMIC DNA]</scope>
    <source>
        <strain evidence="7">cv. 10/8</strain>
        <tissue evidence="6">Leaf</tissue>
    </source>
</reference>
<dbReference type="Gene3D" id="3.30.40.10">
    <property type="entry name" value="Zinc/RING finger domain, C3HC4 (zinc finger)"/>
    <property type="match status" value="1"/>
</dbReference>
<dbReference type="PANTHER" id="PTHR46225:SF19">
    <property type="entry name" value="RING-TYPE DOMAIN-CONTAINING PROTEIN"/>
    <property type="match status" value="1"/>
</dbReference>
<dbReference type="Proteomes" id="UP000265520">
    <property type="component" value="Unassembled WGS sequence"/>
</dbReference>
<feature type="domain" description="RING-type" evidence="5">
    <location>
        <begin position="61"/>
        <end position="102"/>
    </location>
</feature>
<dbReference type="InterPro" id="IPR013083">
    <property type="entry name" value="Znf_RING/FYVE/PHD"/>
</dbReference>
<dbReference type="GO" id="GO:0008270">
    <property type="term" value="F:zinc ion binding"/>
    <property type="evidence" value="ECO:0007669"/>
    <property type="project" value="UniProtKB-KW"/>
</dbReference>
<keyword evidence="3" id="KW-0862">Zinc</keyword>
<accession>A0A392NHT7</accession>
<evidence type="ECO:0000259" key="5">
    <source>
        <dbReference type="PROSITE" id="PS50089"/>
    </source>
</evidence>
<organism evidence="6 7">
    <name type="scientific">Trifolium medium</name>
    <dbReference type="NCBI Taxonomy" id="97028"/>
    <lineage>
        <taxon>Eukaryota</taxon>
        <taxon>Viridiplantae</taxon>
        <taxon>Streptophyta</taxon>
        <taxon>Embryophyta</taxon>
        <taxon>Tracheophyta</taxon>
        <taxon>Spermatophyta</taxon>
        <taxon>Magnoliopsida</taxon>
        <taxon>eudicotyledons</taxon>
        <taxon>Gunneridae</taxon>
        <taxon>Pentapetalae</taxon>
        <taxon>rosids</taxon>
        <taxon>fabids</taxon>
        <taxon>Fabales</taxon>
        <taxon>Fabaceae</taxon>
        <taxon>Papilionoideae</taxon>
        <taxon>50 kb inversion clade</taxon>
        <taxon>NPAAA clade</taxon>
        <taxon>Hologalegina</taxon>
        <taxon>IRL clade</taxon>
        <taxon>Trifolieae</taxon>
        <taxon>Trifolium</taxon>
    </lineage>
</organism>
<keyword evidence="7" id="KW-1185">Reference proteome</keyword>
<dbReference type="PROSITE" id="PS50089">
    <property type="entry name" value="ZF_RING_2"/>
    <property type="match status" value="1"/>
</dbReference>
<evidence type="ECO:0000256" key="2">
    <source>
        <dbReference type="ARBA" id="ARBA00022771"/>
    </source>
</evidence>